<dbReference type="CDD" id="cd02440">
    <property type="entry name" value="AdoMet_MTases"/>
    <property type="match status" value="1"/>
</dbReference>
<name>A0A523UN86_UNCT6</name>
<keyword evidence="2" id="KW-0808">Transferase</keyword>
<dbReference type="Proteomes" id="UP000315525">
    <property type="component" value="Unassembled WGS sequence"/>
</dbReference>
<accession>A0A523UN86</accession>
<dbReference type="GO" id="GO:0032259">
    <property type="term" value="P:methylation"/>
    <property type="evidence" value="ECO:0007669"/>
    <property type="project" value="UniProtKB-KW"/>
</dbReference>
<keyword evidence="2" id="KW-0489">Methyltransferase</keyword>
<sequence length="245" mass="27469">MALSTEDRNVYYERQACFTKGIRQHVYRMISLAQSRKVIDIGSGAGSIAKEIAERVDGPVVALEKDYSLLKRASSLDKVTCLCGDALRLPFKAGYFDAATCHFLLMWLEDPSGALVEMKRVVRPRGWIVALAEPDYGGWVGYPEDMGIGKMLSSALIKEGADPEAGRKLRAIFGKAGLEADVGASAGMWNIETLRSEFEEEWKWRFKIVDRSPSLEKMKEKEAKAIEKGERLLFMPIFYAFAQKK</sequence>
<dbReference type="Pfam" id="PF08241">
    <property type="entry name" value="Methyltransf_11"/>
    <property type="match status" value="1"/>
</dbReference>
<dbReference type="InterPro" id="IPR013216">
    <property type="entry name" value="Methyltransf_11"/>
</dbReference>
<proteinExistence type="predicted"/>
<dbReference type="PANTHER" id="PTHR43591">
    <property type="entry name" value="METHYLTRANSFERASE"/>
    <property type="match status" value="1"/>
</dbReference>
<dbReference type="AlphaFoldDB" id="A0A523UN86"/>
<dbReference type="EMBL" id="SOJN01000142">
    <property type="protein sequence ID" value="TET44000.1"/>
    <property type="molecule type" value="Genomic_DNA"/>
</dbReference>
<evidence type="ECO:0000313" key="3">
    <source>
        <dbReference type="Proteomes" id="UP000315525"/>
    </source>
</evidence>
<evidence type="ECO:0000259" key="1">
    <source>
        <dbReference type="Pfam" id="PF08241"/>
    </source>
</evidence>
<dbReference type="InterPro" id="IPR029063">
    <property type="entry name" value="SAM-dependent_MTases_sf"/>
</dbReference>
<comment type="caution">
    <text evidence="2">The sequence shown here is derived from an EMBL/GenBank/DDBJ whole genome shotgun (WGS) entry which is preliminary data.</text>
</comment>
<dbReference type="SUPFAM" id="SSF53335">
    <property type="entry name" value="S-adenosyl-L-methionine-dependent methyltransferases"/>
    <property type="match status" value="1"/>
</dbReference>
<organism evidence="2 3">
    <name type="scientific">candidate division TA06 bacterium</name>
    <dbReference type="NCBI Taxonomy" id="2250710"/>
    <lineage>
        <taxon>Bacteria</taxon>
        <taxon>Bacteria division TA06</taxon>
    </lineage>
</organism>
<dbReference type="GO" id="GO:0008757">
    <property type="term" value="F:S-adenosylmethionine-dependent methyltransferase activity"/>
    <property type="evidence" value="ECO:0007669"/>
    <property type="project" value="InterPro"/>
</dbReference>
<dbReference type="Gene3D" id="3.40.50.150">
    <property type="entry name" value="Vaccinia Virus protein VP39"/>
    <property type="match status" value="1"/>
</dbReference>
<protein>
    <submittedName>
        <fullName evidence="2">Methyltransferase domain-containing protein</fullName>
    </submittedName>
</protein>
<feature type="domain" description="Methyltransferase type 11" evidence="1">
    <location>
        <begin position="39"/>
        <end position="129"/>
    </location>
</feature>
<dbReference type="PANTHER" id="PTHR43591:SF24">
    <property type="entry name" value="2-METHOXY-6-POLYPRENYL-1,4-BENZOQUINOL METHYLASE, MITOCHONDRIAL"/>
    <property type="match status" value="1"/>
</dbReference>
<gene>
    <name evidence="2" type="ORF">E3J62_11700</name>
</gene>
<evidence type="ECO:0000313" key="2">
    <source>
        <dbReference type="EMBL" id="TET44000.1"/>
    </source>
</evidence>
<reference evidence="2 3" key="1">
    <citation type="submission" date="2019-03" db="EMBL/GenBank/DDBJ databases">
        <title>Metabolic potential of uncultured bacteria and archaea associated with petroleum seepage in deep-sea sediments.</title>
        <authorList>
            <person name="Dong X."/>
            <person name="Hubert C."/>
        </authorList>
    </citation>
    <scope>NUCLEOTIDE SEQUENCE [LARGE SCALE GENOMIC DNA]</scope>
    <source>
        <strain evidence="2">E44_bin18</strain>
    </source>
</reference>